<dbReference type="EMBL" id="GBXM01092936">
    <property type="protein sequence ID" value="JAH15641.1"/>
    <property type="molecule type" value="Transcribed_RNA"/>
</dbReference>
<proteinExistence type="predicted"/>
<organism evidence="1">
    <name type="scientific">Anguilla anguilla</name>
    <name type="common">European freshwater eel</name>
    <name type="synonym">Muraena anguilla</name>
    <dbReference type="NCBI Taxonomy" id="7936"/>
    <lineage>
        <taxon>Eukaryota</taxon>
        <taxon>Metazoa</taxon>
        <taxon>Chordata</taxon>
        <taxon>Craniata</taxon>
        <taxon>Vertebrata</taxon>
        <taxon>Euteleostomi</taxon>
        <taxon>Actinopterygii</taxon>
        <taxon>Neopterygii</taxon>
        <taxon>Teleostei</taxon>
        <taxon>Anguilliformes</taxon>
        <taxon>Anguillidae</taxon>
        <taxon>Anguilla</taxon>
    </lineage>
</organism>
<evidence type="ECO:0000313" key="1">
    <source>
        <dbReference type="EMBL" id="JAH15641.1"/>
    </source>
</evidence>
<sequence>MHACTYVPVLYSHFIVHFYESLFLNYLTTKHRIIIPINITYMWIYRGGMGHSLNN</sequence>
<name>A0A0E9QFI0_ANGAN</name>
<protein>
    <submittedName>
        <fullName evidence="1">Uncharacterized protein</fullName>
    </submittedName>
</protein>
<reference evidence="1" key="2">
    <citation type="journal article" date="2015" name="Fish Shellfish Immunol.">
        <title>Early steps in the European eel (Anguilla anguilla)-Vibrio vulnificus interaction in the gills: Role of the RtxA13 toxin.</title>
        <authorList>
            <person name="Callol A."/>
            <person name="Pajuelo D."/>
            <person name="Ebbesson L."/>
            <person name="Teles M."/>
            <person name="MacKenzie S."/>
            <person name="Amaro C."/>
        </authorList>
    </citation>
    <scope>NUCLEOTIDE SEQUENCE</scope>
</reference>
<reference evidence="1" key="1">
    <citation type="submission" date="2014-11" db="EMBL/GenBank/DDBJ databases">
        <authorList>
            <person name="Amaro Gonzalez C."/>
        </authorList>
    </citation>
    <scope>NUCLEOTIDE SEQUENCE</scope>
</reference>
<accession>A0A0E9QFI0</accession>
<dbReference type="AlphaFoldDB" id="A0A0E9QFI0"/>